<dbReference type="InterPro" id="IPR000276">
    <property type="entry name" value="GPCR_Rhodpsn"/>
</dbReference>
<feature type="domain" description="G-protein coupled receptors family 1 profile" evidence="11">
    <location>
        <begin position="52"/>
        <end position="368"/>
    </location>
</feature>
<feature type="transmembrane region" description="Helical" evidence="10">
    <location>
        <begin position="316"/>
        <end position="336"/>
    </location>
</feature>
<dbReference type="GO" id="GO:0030425">
    <property type="term" value="C:dendrite"/>
    <property type="evidence" value="ECO:0007669"/>
    <property type="project" value="TreeGrafter"/>
</dbReference>
<accession>A0A8C5PCB9</accession>
<evidence type="ECO:0000256" key="2">
    <source>
        <dbReference type="ARBA" id="ARBA00022475"/>
    </source>
</evidence>
<keyword evidence="6 10" id="KW-0472">Membrane</keyword>
<dbReference type="PRINTS" id="PR00237">
    <property type="entry name" value="GPCRRHODOPSN"/>
</dbReference>
<dbReference type="GO" id="GO:0016907">
    <property type="term" value="F:G protein-coupled acetylcholine receptor activity"/>
    <property type="evidence" value="ECO:0007669"/>
    <property type="project" value="TreeGrafter"/>
</dbReference>
<evidence type="ECO:0000256" key="1">
    <source>
        <dbReference type="ARBA" id="ARBA00004651"/>
    </source>
</evidence>
<keyword evidence="4 10" id="KW-1133">Transmembrane helix</keyword>
<keyword evidence="8 9" id="KW-0807">Transducer</keyword>
<organism evidence="12 13">
    <name type="scientific">Leptobrachium leishanense</name>
    <name type="common">Leishan spiny toad</name>
    <dbReference type="NCBI Taxonomy" id="445787"/>
    <lineage>
        <taxon>Eukaryota</taxon>
        <taxon>Metazoa</taxon>
        <taxon>Chordata</taxon>
        <taxon>Craniata</taxon>
        <taxon>Vertebrata</taxon>
        <taxon>Euteleostomi</taxon>
        <taxon>Amphibia</taxon>
        <taxon>Batrachia</taxon>
        <taxon>Anura</taxon>
        <taxon>Pelobatoidea</taxon>
        <taxon>Megophryidae</taxon>
        <taxon>Leptobrachium</taxon>
    </lineage>
</organism>
<evidence type="ECO:0000313" key="13">
    <source>
        <dbReference type="Proteomes" id="UP000694569"/>
    </source>
</evidence>
<evidence type="ECO:0000256" key="6">
    <source>
        <dbReference type="ARBA" id="ARBA00023136"/>
    </source>
</evidence>
<dbReference type="GO" id="GO:0005886">
    <property type="term" value="C:plasma membrane"/>
    <property type="evidence" value="ECO:0007669"/>
    <property type="project" value="UniProtKB-SubCell"/>
</dbReference>
<evidence type="ECO:0000256" key="9">
    <source>
        <dbReference type="RuleBase" id="RU000688"/>
    </source>
</evidence>
<comment type="subcellular location">
    <subcellularLocation>
        <location evidence="1">Cell membrane</location>
        <topology evidence="1">Multi-pass membrane protein</topology>
    </subcellularLocation>
</comment>
<feature type="transmembrane region" description="Helical" evidence="10">
    <location>
        <begin position="153"/>
        <end position="173"/>
    </location>
</feature>
<evidence type="ECO:0000256" key="3">
    <source>
        <dbReference type="ARBA" id="ARBA00022692"/>
    </source>
</evidence>
<dbReference type="OrthoDB" id="10071887at2759"/>
<dbReference type="PROSITE" id="PS50262">
    <property type="entry name" value="G_PROTEIN_RECEP_F1_2"/>
    <property type="match status" value="1"/>
</dbReference>
<feature type="transmembrane region" description="Helical" evidence="10">
    <location>
        <begin position="113"/>
        <end position="132"/>
    </location>
</feature>
<dbReference type="PANTHER" id="PTHR24247">
    <property type="entry name" value="5-HYDROXYTRYPTAMINE RECEPTOR"/>
    <property type="match status" value="1"/>
</dbReference>
<dbReference type="SUPFAM" id="SSF81321">
    <property type="entry name" value="Family A G protein-coupled receptor-like"/>
    <property type="match status" value="1"/>
</dbReference>
<feature type="transmembrane region" description="Helical" evidence="10">
    <location>
        <begin position="348"/>
        <end position="368"/>
    </location>
</feature>
<reference evidence="12" key="1">
    <citation type="submission" date="2025-08" db="UniProtKB">
        <authorList>
            <consortium name="Ensembl"/>
        </authorList>
    </citation>
    <scope>IDENTIFICATION</scope>
</reference>
<dbReference type="GO" id="GO:0007197">
    <property type="term" value="P:adenylate cyclase-inhibiting G protein-coupled acetylcholine receptor signaling pathway"/>
    <property type="evidence" value="ECO:0007669"/>
    <property type="project" value="TreeGrafter"/>
</dbReference>
<dbReference type="Gene3D" id="1.20.1070.10">
    <property type="entry name" value="Rhodopsin 7-helix transmembrane proteins"/>
    <property type="match status" value="1"/>
</dbReference>
<dbReference type="CDD" id="cd15048">
    <property type="entry name" value="7tmA_Histamine_H3R_H4R"/>
    <property type="match status" value="1"/>
</dbReference>
<keyword evidence="2" id="KW-1003">Cell membrane</keyword>
<dbReference type="PANTHER" id="PTHR24247:SF254">
    <property type="entry name" value="HISTAMINE H3 RECEPTOR"/>
    <property type="match status" value="1"/>
</dbReference>
<dbReference type="Proteomes" id="UP000694569">
    <property type="component" value="Unplaced"/>
</dbReference>
<keyword evidence="3 9" id="KW-0812">Transmembrane</keyword>
<keyword evidence="7 9" id="KW-0675">Receptor</keyword>
<reference evidence="12" key="2">
    <citation type="submission" date="2025-09" db="UniProtKB">
        <authorList>
            <consortium name="Ensembl"/>
        </authorList>
    </citation>
    <scope>IDENTIFICATION</scope>
</reference>
<feature type="transmembrane region" description="Helical" evidence="10">
    <location>
        <begin position="34"/>
        <end position="61"/>
    </location>
</feature>
<evidence type="ECO:0000256" key="7">
    <source>
        <dbReference type="ARBA" id="ARBA00023170"/>
    </source>
</evidence>
<dbReference type="InterPro" id="IPR017452">
    <property type="entry name" value="GPCR_Rhodpsn_7TM"/>
</dbReference>
<sequence length="395" mass="45632">MHRMINHHVNNNTGLNFSATFETVDSEMLFSEGVAILIIVLITFLIFLTVSGNILVMLAFIVDKRLRTQSNFFLLNLAICDFYIGAFSTPLYLPYLINGKWMLGSIVCKLWLTIDYTMCAASVFNIVLISYDRFLSVTKAVLYRSQQNRHSQTVLKMMAVWVLSFLLYGPAILFGDLLFGVKYISDSVCVAEFFDIWHFNLVSSVFDFALPLISISFFNLSIYWNIKKRRRNKVSFTSHPLKEMQKSPYVITTDVAVSNLPLQQNEDVSVPVKKIKRHLKHYLQTSKRSTSNNSRNTTYNVQVIQLSRDVKVAKSLLILVSVFAVCWAPYTFVITIGKVCNSSCIEPYWYEITVWLLYMNSAINPILYPLCHKSFRNSFNLMFKMCLKKWLRNND</sequence>
<comment type="similarity">
    <text evidence="9">Belongs to the G-protein coupled receptor 1 family.</text>
</comment>
<dbReference type="PROSITE" id="PS00237">
    <property type="entry name" value="G_PROTEIN_RECEP_F1_1"/>
    <property type="match status" value="1"/>
</dbReference>
<dbReference type="GO" id="GO:0004993">
    <property type="term" value="F:G protein-coupled serotonin receptor activity"/>
    <property type="evidence" value="ECO:0007669"/>
    <property type="project" value="TreeGrafter"/>
</dbReference>
<keyword evidence="5 9" id="KW-0297">G-protein coupled receptor</keyword>
<proteinExistence type="inferred from homology"/>
<evidence type="ECO:0000313" key="12">
    <source>
        <dbReference type="Ensembl" id="ENSLLEP00000013855.1"/>
    </source>
</evidence>
<keyword evidence="13" id="KW-1185">Reference proteome</keyword>
<protein>
    <recommendedName>
        <fullName evidence="11">G-protein coupled receptors family 1 profile domain-containing protein</fullName>
    </recommendedName>
</protein>
<feature type="transmembrane region" description="Helical" evidence="10">
    <location>
        <begin position="73"/>
        <end position="93"/>
    </location>
</feature>
<evidence type="ECO:0000256" key="10">
    <source>
        <dbReference type="SAM" id="Phobius"/>
    </source>
</evidence>
<dbReference type="AlphaFoldDB" id="A0A8C5PCB9"/>
<dbReference type="GeneTree" id="ENSGT00940000163206"/>
<evidence type="ECO:0000256" key="4">
    <source>
        <dbReference type="ARBA" id="ARBA00022989"/>
    </source>
</evidence>
<name>A0A8C5PCB9_9ANUR</name>
<dbReference type="GO" id="GO:0007187">
    <property type="term" value="P:G protein-coupled receptor signaling pathway, coupled to cyclic nucleotide second messenger"/>
    <property type="evidence" value="ECO:0007669"/>
    <property type="project" value="TreeGrafter"/>
</dbReference>
<dbReference type="Pfam" id="PF00001">
    <property type="entry name" value="7tm_1"/>
    <property type="match status" value="1"/>
</dbReference>
<evidence type="ECO:0000256" key="8">
    <source>
        <dbReference type="ARBA" id="ARBA00023224"/>
    </source>
</evidence>
<dbReference type="GO" id="GO:0045202">
    <property type="term" value="C:synapse"/>
    <property type="evidence" value="ECO:0007669"/>
    <property type="project" value="TreeGrafter"/>
</dbReference>
<evidence type="ECO:0000256" key="5">
    <source>
        <dbReference type="ARBA" id="ARBA00023040"/>
    </source>
</evidence>
<dbReference type="Ensembl" id="ENSLLET00000014392.1">
    <property type="protein sequence ID" value="ENSLLEP00000013855.1"/>
    <property type="gene ID" value="ENSLLEG00000008746.1"/>
</dbReference>
<feature type="transmembrane region" description="Helical" evidence="10">
    <location>
        <begin position="208"/>
        <end position="226"/>
    </location>
</feature>
<evidence type="ECO:0000259" key="11">
    <source>
        <dbReference type="PROSITE" id="PS50262"/>
    </source>
</evidence>